<gene>
    <name evidence="1" type="ORF">ACFPFU_15900</name>
</gene>
<accession>A0ABV9T386</accession>
<organism evidence="1 2">
    <name type="scientific">Negadavirga shengliensis</name>
    <dbReference type="NCBI Taxonomy" id="1389218"/>
    <lineage>
        <taxon>Bacteria</taxon>
        <taxon>Pseudomonadati</taxon>
        <taxon>Bacteroidota</taxon>
        <taxon>Cytophagia</taxon>
        <taxon>Cytophagales</taxon>
        <taxon>Cyclobacteriaceae</taxon>
        <taxon>Negadavirga</taxon>
    </lineage>
</organism>
<dbReference type="EMBL" id="JBHSJJ010000009">
    <property type="protein sequence ID" value="MFC4873183.1"/>
    <property type="molecule type" value="Genomic_DNA"/>
</dbReference>
<protein>
    <recommendedName>
        <fullName evidence="3">ABM domain-containing protein</fullName>
    </recommendedName>
</protein>
<keyword evidence="2" id="KW-1185">Reference proteome</keyword>
<reference evidence="2" key="1">
    <citation type="journal article" date="2019" name="Int. J. Syst. Evol. Microbiol.">
        <title>The Global Catalogue of Microorganisms (GCM) 10K type strain sequencing project: providing services to taxonomists for standard genome sequencing and annotation.</title>
        <authorList>
            <consortium name="The Broad Institute Genomics Platform"/>
            <consortium name="The Broad Institute Genome Sequencing Center for Infectious Disease"/>
            <person name="Wu L."/>
            <person name="Ma J."/>
        </authorList>
    </citation>
    <scope>NUCLEOTIDE SEQUENCE [LARGE SCALE GENOMIC DNA]</scope>
    <source>
        <strain evidence="2">CGMCC 4.7466</strain>
    </source>
</reference>
<evidence type="ECO:0000313" key="1">
    <source>
        <dbReference type="EMBL" id="MFC4873183.1"/>
    </source>
</evidence>
<comment type="caution">
    <text evidence="1">The sequence shown here is derived from an EMBL/GenBank/DDBJ whole genome shotgun (WGS) entry which is preliminary data.</text>
</comment>
<evidence type="ECO:0008006" key="3">
    <source>
        <dbReference type="Google" id="ProtNLM"/>
    </source>
</evidence>
<proteinExistence type="predicted"/>
<dbReference type="RefSeq" id="WP_377065784.1">
    <property type="nucleotide sequence ID" value="NZ_JBHSJJ010000009.1"/>
</dbReference>
<dbReference type="Proteomes" id="UP001595818">
    <property type="component" value="Unassembled WGS sequence"/>
</dbReference>
<sequence length="102" mass="11246">MYAVFRETYYSAETKIQETKAFKAFQDKHAEQPGYAGTIVTSVGEGRHLTVTLWKTKEDMHNARKTLGQVVEELLNPIMTAPAILLGTGPVVVNDLNAYSSG</sequence>
<evidence type="ECO:0000313" key="2">
    <source>
        <dbReference type="Proteomes" id="UP001595818"/>
    </source>
</evidence>
<name>A0ABV9T386_9BACT</name>